<sequence length="317" mass="35939">MAEHRITHVASSVRQWFYELNKEMINEWKIHELVMLMSPLQPPLLLPTTEIPKFHKYLVEQKPQIPSSSLLIKIYGGIVDGCLVFGYVFSLLSNGRNNNHGLTSGLVERFVGWALPLFHDIGGDGSVELALEGIREFLNVGEASGIKVYISPILKACQGLLENERTSLSLLHHLLGVLSLIYVKFARWFQPHFVDIIDLLLGWALVPDLSKSDRCVIMDSFLQFRKHWLNNLQFSLRLLSKFLDDMDVLLKDGSAGTPEQFQRLLTLVSCFLTVLKATATEMLEMNFLEQISEPLISMVPKLLSCLSLVGKKFGWSR</sequence>
<accession>A0AAP0FGR1</accession>
<reference evidence="1 2" key="1">
    <citation type="submission" date="2024-01" db="EMBL/GenBank/DDBJ databases">
        <title>Genome assemblies of Stephania.</title>
        <authorList>
            <person name="Yang L."/>
        </authorList>
    </citation>
    <scope>NUCLEOTIDE SEQUENCE [LARGE SCALE GENOMIC DNA]</scope>
    <source>
        <strain evidence="1">YNDBR</strain>
        <tissue evidence="1">Leaf</tissue>
    </source>
</reference>
<dbReference type="AlphaFoldDB" id="A0AAP0FGR1"/>
<organism evidence="1 2">
    <name type="scientific">Stephania yunnanensis</name>
    <dbReference type="NCBI Taxonomy" id="152371"/>
    <lineage>
        <taxon>Eukaryota</taxon>
        <taxon>Viridiplantae</taxon>
        <taxon>Streptophyta</taxon>
        <taxon>Embryophyta</taxon>
        <taxon>Tracheophyta</taxon>
        <taxon>Spermatophyta</taxon>
        <taxon>Magnoliopsida</taxon>
        <taxon>Ranunculales</taxon>
        <taxon>Menispermaceae</taxon>
        <taxon>Menispermoideae</taxon>
        <taxon>Cissampelideae</taxon>
        <taxon>Stephania</taxon>
    </lineage>
</organism>
<evidence type="ECO:0000313" key="1">
    <source>
        <dbReference type="EMBL" id="KAK9107087.1"/>
    </source>
</evidence>
<dbReference type="Proteomes" id="UP001420932">
    <property type="component" value="Unassembled WGS sequence"/>
</dbReference>
<evidence type="ECO:0000313" key="2">
    <source>
        <dbReference type="Proteomes" id="UP001420932"/>
    </source>
</evidence>
<keyword evidence="2" id="KW-1185">Reference proteome</keyword>
<evidence type="ECO:0008006" key="3">
    <source>
        <dbReference type="Google" id="ProtNLM"/>
    </source>
</evidence>
<protein>
    <recommendedName>
        <fullName evidence="3">Non-specific serine/threonine protein kinase</fullName>
    </recommendedName>
</protein>
<name>A0AAP0FGR1_9MAGN</name>
<proteinExistence type="predicted"/>
<dbReference type="EMBL" id="JBBNAF010000010">
    <property type="protein sequence ID" value="KAK9107087.1"/>
    <property type="molecule type" value="Genomic_DNA"/>
</dbReference>
<comment type="caution">
    <text evidence="1">The sequence shown here is derived from an EMBL/GenBank/DDBJ whole genome shotgun (WGS) entry which is preliminary data.</text>
</comment>
<gene>
    <name evidence="1" type="ORF">Syun_023098</name>
</gene>